<gene>
    <name evidence="3" type="ORF">COV53_05700</name>
</gene>
<proteinExistence type="predicted"/>
<keyword evidence="1" id="KW-0812">Transmembrane</keyword>
<dbReference type="PANTHER" id="PTHR43630">
    <property type="entry name" value="POLY-BETA-1,6-N-ACETYL-D-GLUCOSAMINE SYNTHASE"/>
    <property type="match status" value="1"/>
</dbReference>
<dbReference type="SUPFAM" id="SSF53448">
    <property type="entry name" value="Nucleotide-diphospho-sugar transferases"/>
    <property type="match status" value="1"/>
</dbReference>
<keyword evidence="1" id="KW-1133">Transmembrane helix</keyword>
<evidence type="ECO:0000313" key="3">
    <source>
        <dbReference type="EMBL" id="PIR07935.1"/>
    </source>
</evidence>
<dbReference type="Gene3D" id="3.90.550.10">
    <property type="entry name" value="Spore Coat Polysaccharide Biosynthesis Protein SpsA, Chain A"/>
    <property type="match status" value="1"/>
</dbReference>
<name>A0A2H0NIB4_9BACT</name>
<dbReference type="Pfam" id="PF00535">
    <property type="entry name" value="Glycos_transf_2"/>
    <property type="match status" value="1"/>
</dbReference>
<comment type="caution">
    <text evidence="3">The sequence shown here is derived from an EMBL/GenBank/DDBJ whole genome shotgun (WGS) entry which is preliminary data.</text>
</comment>
<dbReference type="EMBL" id="PCWS01000129">
    <property type="protein sequence ID" value="PIR07935.1"/>
    <property type="molecule type" value="Genomic_DNA"/>
</dbReference>
<accession>A0A2H0NIB4</accession>
<reference evidence="3 4" key="1">
    <citation type="submission" date="2017-09" db="EMBL/GenBank/DDBJ databases">
        <title>Depth-based differentiation of microbial function through sediment-hosted aquifers and enrichment of novel symbionts in the deep terrestrial subsurface.</title>
        <authorList>
            <person name="Probst A.J."/>
            <person name="Ladd B."/>
            <person name="Jarett J.K."/>
            <person name="Geller-Mcgrath D.E."/>
            <person name="Sieber C.M."/>
            <person name="Emerson J.B."/>
            <person name="Anantharaman K."/>
            <person name="Thomas B.C."/>
            <person name="Malmstrom R."/>
            <person name="Stieglmeier M."/>
            <person name="Klingl A."/>
            <person name="Woyke T."/>
            <person name="Ryan C.M."/>
            <person name="Banfield J.F."/>
        </authorList>
    </citation>
    <scope>NUCLEOTIDE SEQUENCE [LARGE SCALE GENOMIC DNA]</scope>
    <source>
        <strain evidence="3">CG11_big_fil_rev_8_21_14_0_20_37_11</strain>
    </source>
</reference>
<organism evidence="3 4">
    <name type="scientific">Candidatus Gottesmanbacteria bacterium CG11_big_fil_rev_8_21_14_0_20_37_11</name>
    <dbReference type="NCBI Taxonomy" id="1974575"/>
    <lineage>
        <taxon>Bacteria</taxon>
        <taxon>Candidatus Gottesmaniibacteriota</taxon>
    </lineage>
</organism>
<evidence type="ECO:0000256" key="1">
    <source>
        <dbReference type="SAM" id="Phobius"/>
    </source>
</evidence>
<feature type="domain" description="Glycosyltransferase 2-like" evidence="2">
    <location>
        <begin position="7"/>
        <end position="134"/>
    </location>
</feature>
<protein>
    <recommendedName>
        <fullName evidence="2">Glycosyltransferase 2-like domain-containing protein</fullName>
    </recommendedName>
</protein>
<evidence type="ECO:0000313" key="4">
    <source>
        <dbReference type="Proteomes" id="UP000230707"/>
    </source>
</evidence>
<dbReference type="Proteomes" id="UP000230707">
    <property type="component" value="Unassembled WGS sequence"/>
</dbReference>
<keyword evidence="1" id="KW-0472">Membrane</keyword>
<dbReference type="InterPro" id="IPR029044">
    <property type="entry name" value="Nucleotide-diphossugar_trans"/>
</dbReference>
<feature type="transmembrane region" description="Helical" evidence="1">
    <location>
        <begin position="249"/>
        <end position="270"/>
    </location>
</feature>
<sequence length="297" mass="33733">MKKIPISIGVMAYNEENNIAFLLESIEKQVLSQTVIREIIVISSGSTDRTNYIIKKFINKNARISLLIQRQREGKASAVNLFLSKAREEIIVLVSADVYLPKYSLENLIVPFKDHEVGMVGSRPIPTNNKDSLMGYCAHLLYDLQHLVSLKEPRTGEMIGFRKIFKKIPNTTAVDEASIEPLILGQGYNIVYAPKAVVVTKGPESLNDYILRRRRVYAGHLKTKNGYGYEVSTLNGFKIIPLIIKQANLSWQFIIYTPIIIFLEVVGRLLGYLDYKFNLKNHTVWTIARTTKKLFPG</sequence>
<dbReference type="InterPro" id="IPR001173">
    <property type="entry name" value="Glyco_trans_2-like"/>
</dbReference>
<dbReference type="AlphaFoldDB" id="A0A2H0NIB4"/>
<evidence type="ECO:0000259" key="2">
    <source>
        <dbReference type="Pfam" id="PF00535"/>
    </source>
</evidence>
<dbReference type="PANTHER" id="PTHR43630:SF2">
    <property type="entry name" value="GLYCOSYLTRANSFERASE"/>
    <property type="match status" value="1"/>
</dbReference>